<dbReference type="PANTHER" id="PTHR43630:SF2">
    <property type="entry name" value="GLYCOSYLTRANSFERASE"/>
    <property type="match status" value="1"/>
</dbReference>
<dbReference type="SUPFAM" id="SSF53448">
    <property type="entry name" value="Nucleotide-diphospho-sugar transferases"/>
    <property type="match status" value="1"/>
</dbReference>
<dbReference type="CDD" id="cd02511">
    <property type="entry name" value="Beta4Glucosyltransferase"/>
    <property type="match status" value="1"/>
</dbReference>
<sequence length="412" mass="46550">MNGLLTVSMIVKNEERFLPECLASVKDVADEIIVVDTGSTDRTVEIAQSFGARVIEIEWPNDFAKARNVGLDAVKTPWVLVMDADEELVRDDVPVLEAAISKPLGDAYNIRIVSVMDRADQISESYVSRLFRSHPDVRYEGKIHEQIFQSLTRANMRLVALNLRLLHKGYLGAVVDQRNKAERNRALLESHLKENPEDGYMWWQYAQTLMGAAKFEEGLAAAKRSLKFIAMENPLWVLAQTTLARLYELTRQHRRALRALNDGEIAYPKYTDFWYVEGEFHMAGNDFPNAERCFRKCLEIGEAKNFLMTDTGVGSFKALYRLAGALARQGNAKEATATLLLTIQKHPTYRDAWHGLFNLLAGSSFDAVAQTILLVMPVEDIIKTIEAWPNLSDNERGLLEAAKRQMAVTRQS</sequence>
<dbReference type="EMBL" id="JABBVZ010000006">
    <property type="protein sequence ID" value="NMP21342.1"/>
    <property type="molecule type" value="Genomic_DNA"/>
</dbReference>
<dbReference type="RefSeq" id="WP_169096586.1">
    <property type="nucleotide sequence ID" value="NZ_JABBVZ010000006.1"/>
</dbReference>
<gene>
    <name evidence="2" type="ORF">HIJ39_03095</name>
</gene>
<dbReference type="Gene3D" id="1.25.40.10">
    <property type="entry name" value="Tetratricopeptide repeat domain"/>
    <property type="match status" value="1"/>
</dbReference>
<dbReference type="PANTHER" id="PTHR43630">
    <property type="entry name" value="POLY-BETA-1,6-N-ACETYL-D-GLUCOSAMINE SYNTHASE"/>
    <property type="match status" value="1"/>
</dbReference>
<dbReference type="GO" id="GO:0016740">
    <property type="term" value="F:transferase activity"/>
    <property type="evidence" value="ECO:0007669"/>
    <property type="project" value="UniProtKB-KW"/>
</dbReference>
<dbReference type="Gene3D" id="3.90.550.10">
    <property type="entry name" value="Spore Coat Polysaccharide Biosynthesis Protein SpsA, Chain A"/>
    <property type="match status" value="1"/>
</dbReference>
<keyword evidence="2" id="KW-0808">Transferase</keyword>
<dbReference type="InterPro" id="IPR029044">
    <property type="entry name" value="Nucleotide-diphossugar_trans"/>
</dbReference>
<protein>
    <submittedName>
        <fullName evidence="2">Glycosyltransferase</fullName>
    </submittedName>
</protein>
<accession>A0A7Y0L133</accession>
<proteinExistence type="predicted"/>
<dbReference type="Proteomes" id="UP000533476">
    <property type="component" value="Unassembled WGS sequence"/>
</dbReference>
<dbReference type="InterPro" id="IPR011990">
    <property type="entry name" value="TPR-like_helical_dom_sf"/>
</dbReference>
<dbReference type="InterPro" id="IPR019734">
    <property type="entry name" value="TPR_rpt"/>
</dbReference>
<dbReference type="SUPFAM" id="SSF48452">
    <property type="entry name" value="TPR-like"/>
    <property type="match status" value="1"/>
</dbReference>
<keyword evidence="3" id="KW-1185">Reference proteome</keyword>
<dbReference type="SMART" id="SM00028">
    <property type="entry name" value="TPR"/>
    <property type="match status" value="3"/>
</dbReference>
<organism evidence="2 3">
    <name type="scientific">Sulfobacillus harzensis</name>
    <dbReference type="NCBI Taxonomy" id="2729629"/>
    <lineage>
        <taxon>Bacteria</taxon>
        <taxon>Bacillati</taxon>
        <taxon>Bacillota</taxon>
        <taxon>Clostridia</taxon>
        <taxon>Eubacteriales</taxon>
        <taxon>Clostridiales Family XVII. Incertae Sedis</taxon>
        <taxon>Sulfobacillus</taxon>
    </lineage>
</organism>
<feature type="domain" description="Glycosyltransferase 2-like" evidence="1">
    <location>
        <begin position="7"/>
        <end position="132"/>
    </location>
</feature>
<evidence type="ECO:0000313" key="3">
    <source>
        <dbReference type="Proteomes" id="UP000533476"/>
    </source>
</evidence>
<evidence type="ECO:0000259" key="1">
    <source>
        <dbReference type="Pfam" id="PF00535"/>
    </source>
</evidence>
<reference evidence="2 3" key="1">
    <citation type="submission" date="2020-04" db="EMBL/GenBank/DDBJ databases">
        <authorList>
            <person name="Zhang R."/>
            <person name="Schippers A."/>
        </authorList>
    </citation>
    <scope>NUCLEOTIDE SEQUENCE [LARGE SCALE GENOMIC DNA]</scope>
    <source>
        <strain evidence="2 3">DSM 109850</strain>
    </source>
</reference>
<dbReference type="Pfam" id="PF00535">
    <property type="entry name" value="Glycos_transf_2"/>
    <property type="match status" value="1"/>
</dbReference>
<dbReference type="InterPro" id="IPR001173">
    <property type="entry name" value="Glyco_trans_2-like"/>
</dbReference>
<dbReference type="AlphaFoldDB" id="A0A7Y0L133"/>
<comment type="caution">
    <text evidence="2">The sequence shown here is derived from an EMBL/GenBank/DDBJ whole genome shotgun (WGS) entry which is preliminary data.</text>
</comment>
<name>A0A7Y0L133_9FIRM</name>
<evidence type="ECO:0000313" key="2">
    <source>
        <dbReference type="EMBL" id="NMP21342.1"/>
    </source>
</evidence>